<dbReference type="WBParaSite" id="MCU_005913-RA">
    <property type="protein sequence ID" value="MCU_005913-RA"/>
    <property type="gene ID" value="MCU_005913"/>
</dbReference>
<keyword evidence="1" id="KW-0285">Flavoprotein</keyword>
<evidence type="ECO:0000256" key="3">
    <source>
        <dbReference type="ARBA" id="ARBA00023002"/>
    </source>
</evidence>
<dbReference type="GO" id="GO:0006915">
    <property type="term" value="P:apoptotic process"/>
    <property type="evidence" value="ECO:0007669"/>
    <property type="project" value="TreeGrafter"/>
</dbReference>
<evidence type="ECO:0000256" key="4">
    <source>
        <dbReference type="SAM" id="MobiDB-lite"/>
    </source>
</evidence>
<name>A0A5K3FAJ5_MESCO</name>
<proteinExistence type="predicted"/>
<feature type="transmembrane region" description="Helical" evidence="5">
    <location>
        <begin position="70"/>
        <end position="91"/>
    </location>
</feature>
<feature type="domain" description="FAD/NAD(P)-binding" evidence="6">
    <location>
        <begin position="144"/>
        <end position="303"/>
    </location>
</feature>
<dbReference type="InterPro" id="IPR036188">
    <property type="entry name" value="FAD/NAD-bd_sf"/>
</dbReference>
<keyword evidence="5" id="KW-1133">Transmembrane helix</keyword>
<protein>
    <submittedName>
        <fullName evidence="7">Pyr_redox_2 domain-containing protein</fullName>
    </submittedName>
</protein>
<accession>A0A5K3FAJ5</accession>
<reference evidence="7" key="1">
    <citation type="submission" date="2019-11" db="UniProtKB">
        <authorList>
            <consortium name="WormBaseParasite"/>
        </authorList>
    </citation>
    <scope>IDENTIFICATION</scope>
</reference>
<evidence type="ECO:0000256" key="1">
    <source>
        <dbReference type="ARBA" id="ARBA00022630"/>
    </source>
</evidence>
<evidence type="ECO:0000259" key="6">
    <source>
        <dbReference type="Pfam" id="PF07992"/>
    </source>
</evidence>
<feature type="region of interest" description="Disordered" evidence="4">
    <location>
        <begin position="100"/>
        <end position="135"/>
    </location>
</feature>
<dbReference type="InterPro" id="IPR050446">
    <property type="entry name" value="FAD-oxidoreductase/Apoptosis"/>
</dbReference>
<keyword evidence="5" id="KW-0812">Transmembrane</keyword>
<keyword evidence="5" id="KW-0472">Membrane</keyword>
<dbReference type="InterPro" id="IPR023753">
    <property type="entry name" value="FAD/NAD-binding_dom"/>
</dbReference>
<dbReference type="GO" id="GO:0071949">
    <property type="term" value="F:FAD binding"/>
    <property type="evidence" value="ECO:0007669"/>
    <property type="project" value="TreeGrafter"/>
</dbReference>
<dbReference type="GO" id="GO:0005739">
    <property type="term" value="C:mitochondrion"/>
    <property type="evidence" value="ECO:0007669"/>
    <property type="project" value="TreeGrafter"/>
</dbReference>
<evidence type="ECO:0000256" key="2">
    <source>
        <dbReference type="ARBA" id="ARBA00022827"/>
    </source>
</evidence>
<organism evidence="7">
    <name type="scientific">Mesocestoides corti</name>
    <name type="common">Flatworm</name>
    <dbReference type="NCBI Taxonomy" id="53468"/>
    <lineage>
        <taxon>Eukaryota</taxon>
        <taxon>Metazoa</taxon>
        <taxon>Spiralia</taxon>
        <taxon>Lophotrochozoa</taxon>
        <taxon>Platyhelminthes</taxon>
        <taxon>Cestoda</taxon>
        <taxon>Eucestoda</taxon>
        <taxon>Cyclophyllidea</taxon>
        <taxon>Mesocestoididae</taxon>
        <taxon>Mesocestoides</taxon>
    </lineage>
</organism>
<sequence>MTVTVFTVVKTLILSQNRRFLSLASYKRPALGSLFSRSSGGVFLRQCRTQGSPYFLPSRTFFNKPIPQDAVFPVLFGSGIIGVTLGLNFLINRRENRYSDPSNQPVYENTPPSSRKQVRSGLNDAQATDSKKLQPKIQLPKKVQHVIIGAGAAGMAAARAIRASDPRSCVLLIAGDESCGELGLAETNQQAPPPYVRPLLSKGLWWRTPERRAQMLNPEGDIRKHSWLYFEPLSFFIDPEKLSETEEGGVCFLRGNPVVALHPDRHTVCLADGQEIAYSCCLIATGAQPRRMPELEHCSISGADLIKARRITYFRNLSDYSLPVRAVV</sequence>
<evidence type="ECO:0000313" key="7">
    <source>
        <dbReference type="WBParaSite" id="MCU_005913-RA"/>
    </source>
</evidence>
<evidence type="ECO:0000256" key="5">
    <source>
        <dbReference type="SAM" id="Phobius"/>
    </source>
</evidence>
<keyword evidence="2" id="KW-0274">FAD</keyword>
<dbReference type="SUPFAM" id="SSF51905">
    <property type="entry name" value="FAD/NAD(P)-binding domain"/>
    <property type="match status" value="1"/>
</dbReference>
<dbReference type="GO" id="GO:0016174">
    <property type="term" value="F:NAD(P)H oxidase H2O2-forming activity"/>
    <property type="evidence" value="ECO:0007669"/>
    <property type="project" value="TreeGrafter"/>
</dbReference>
<dbReference type="PANTHER" id="PTHR43557">
    <property type="entry name" value="APOPTOSIS-INDUCING FACTOR 1"/>
    <property type="match status" value="1"/>
</dbReference>
<feature type="compositionally biased region" description="Polar residues" evidence="4">
    <location>
        <begin position="100"/>
        <end position="115"/>
    </location>
</feature>
<dbReference type="Pfam" id="PF07992">
    <property type="entry name" value="Pyr_redox_2"/>
    <property type="match status" value="1"/>
</dbReference>
<dbReference type="GO" id="GO:0033108">
    <property type="term" value="P:mitochondrial respiratory chain complex assembly"/>
    <property type="evidence" value="ECO:0007669"/>
    <property type="project" value="TreeGrafter"/>
</dbReference>
<keyword evidence="3" id="KW-0560">Oxidoreductase</keyword>
<dbReference type="AlphaFoldDB" id="A0A5K3FAJ5"/>
<dbReference type="Gene3D" id="3.50.50.60">
    <property type="entry name" value="FAD/NAD(P)-binding domain"/>
    <property type="match status" value="1"/>
</dbReference>
<dbReference type="PANTHER" id="PTHR43557:SF4">
    <property type="entry name" value="APOPTOSIS-INDUCING FACTOR 1, MITOCHONDRIAL"/>
    <property type="match status" value="1"/>
</dbReference>